<organism evidence="1 2">
    <name type="scientific">Gordonia phage Chidiebere</name>
    <dbReference type="NCBI Taxonomy" id="2656530"/>
    <lineage>
        <taxon>Viruses</taxon>
        <taxon>Duplodnaviria</taxon>
        <taxon>Heunggongvirae</taxon>
        <taxon>Uroviricota</taxon>
        <taxon>Caudoviricetes</taxon>
        <taxon>Chidieberevirus</taxon>
        <taxon>Chidieberevirus chidiebere</taxon>
    </lineage>
</organism>
<sequence>MPNHTVRVRWDAGIHIENRHLTNCKVADGWVTGNYMEGGVRMLLRVPVHRVHDLLEVVQ</sequence>
<dbReference type="Proteomes" id="UP000423645">
    <property type="component" value="Segment"/>
</dbReference>
<protein>
    <submittedName>
        <fullName evidence="1">Uncharacterized protein</fullName>
    </submittedName>
</protein>
<name>A0A649VLI3_9CAUD</name>
<proteinExistence type="predicted"/>
<dbReference type="GeneID" id="77951863"/>
<reference evidence="1 2" key="1">
    <citation type="submission" date="2019-10" db="EMBL/GenBank/DDBJ databases">
        <authorList>
            <person name="Zack K.M."/>
            <person name="Garlena R.A."/>
            <person name="Russell D.A."/>
            <person name="Pope W.H."/>
            <person name="Jacobs-Sera D."/>
            <person name="Hatfull G.F."/>
        </authorList>
    </citation>
    <scope>NUCLEOTIDE SEQUENCE [LARGE SCALE GENOMIC DNA]</scope>
</reference>
<gene>
    <name evidence="1" type="primary">17</name>
    <name evidence="1" type="ORF">PBI_CHIDIEBERE_17</name>
</gene>
<evidence type="ECO:0000313" key="1">
    <source>
        <dbReference type="EMBL" id="QGJ92909.1"/>
    </source>
</evidence>
<evidence type="ECO:0000313" key="2">
    <source>
        <dbReference type="Proteomes" id="UP000423645"/>
    </source>
</evidence>
<dbReference type="KEGG" id="vg:77951863"/>
<dbReference type="RefSeq" id="YP_010675535.1">
    <property type="nucleotide sequence ID" value="NC_071005.1"/>
</dbReference>
<keyword evidence="2" id="KW-1185">Reference proteome</keyword>
<accession>A0A649VLI3</accession>
<dbReference type="EMBL" id="MN586022">
    <property type="protein sequence ID" value="QGJ92909.1"/>
    <property type="molecule type" value="Genomic_DNA"/>
</dbReference>